<dbReference type="PRINTS" id="PR00385">
    <property type="entry name" value="P450"/>
</dbReference>
<dbReference type="PANTHER" id="PTHR24305:SF166">
    <property type="entry name" value="CYTOCHROME P450 12A4, MITOCHONDRIAL-RELATED"/>
    <property type="match status" value="1"/>
</dbReference>
<dbReference type="GeneID" id="43596662"/>
<evidence type="ECO:0000256" key="5">
    <source>
        <dbReference type="PIRSR" id="PIRSR602401-1"/>
    </source>
</evidence>
<comment type="caution">
    <text evidence="7">The sequence shown here is derived from an EMBL/GenBank/DDBJ whole genome shotgun (WGS) entry which is preliminary data.</text>
</comment>
<dbReference type="GO" id="GO:0016705">
    <property type="term" value="F:oxidoreductase activity, acting on paired donors, with incorporation or reduction of molecular oxygen"/>
    <property type="evidence" value="ECO:0007669"/>
    <property type="project" value="InterPro"/>
</dbReference>
<comment type="similarity">
    <text evidence="2 6">Belongs to the cytochrome P450 family.</text>
</comment>
<reference evidence="7 8" key="1">
    <citation type="journal article" date="2018" name="IMA Fungus">
        <title>IMA Genome-F 9: Draft genome sequence of Annulohypoxylon stygium, Aspergillus mulundensis, Berkeleyomyces basicola (syn. Thielaviopsis basicola), Ceratocystis smalleyi, two Cercospora beticola strains, Coleophoma cylindrospora, Fusarium fracticaudum, Phialophora cf. hyalina, and Morchella septimelata.</title>
        <authorList>
            <person name="Wingfield B.D."/>
            <person name="Bills G.F."/>
            <person name="Dong Y."/>
            <person name="Huang W."/>
            <person name="Nel W.J."/>
            <person name="Swalarsk-Parry B.S."/>
            <person name="Vaghefi N."/>
            <person name="Wilken P.M."/>
            <person name="An Z."/>
            <person name="de Beer Z.W."/>
            <person name="De Vos L."/>
            <person name="Chen L."/>
            <person name="Duong T.A."/>
            <person name="Gao Y."/>
            <person name="Hammerbacher A."/>
            <person name="Kikkert J.R."/>
            <person name="Li Y."/>
            <person name="Li H."/>
            <person name="Li K."/>
            <person name="Li Q."/>
            <person name="Liu X."/>
            <person name="Ma X."/>
            <person name="Naidoo K."/>
            <person name="Pethybridge S.J."/>
            <person name="Sun J."/>
            <person name="Steenkamp E.T."/>
            <person name="van der Nest M.A."/>
            <person name="van Wyk S."/>
            <person name="Wingfield M.J."/>
            <person name="Xiong C."/>
            <person name="Yue Q."/>
            <person name="Zhang X."/>
        </authorList>
    </citation>
    <scope>NUCLEOTIDE SEQUENCE [LARGE SCALE GENOMIC DNA]</scope>
    <source>
        <strain evidence="7 8">BP 5553</strain>
    </source>
</reference>
<dbReference type="PROSITE" id="PS00086">
    <property type="entry name" value="CYTOCHROME_P450"/>
    <property type="match status" value="1"/>
</dbReference>
<evidence type="ECO:0000313" key="7">
    <source>
        <dbReference type="EMBL" id="RDL39473.1"/>
    </source>
</evidence>
<dbReference type="AlphaFoldDB" id="A0A370TVB3"/>
<keyword evidence="8" id="KW-1185">Reference proteome</keyword>
<dbReference type="STRING" id="2656787.A0A370TVB3"/>
<comment type="cofactor">
    <cofactor evidence="1 5">
        <name>heme</name>
        <dbReference type="ChEBI" id="CHEBI:30413"/>
    </cofactor>
</comment>
<protein>
    <recommendedName>
        <fullName evidence="9">Cytochrome P450</fullName>
    </recommendedName>
</protein>
<dbReference type="GO" id="GO:0005506">
    <property type="term" value="F:iron ion binding"/>
    <property type="evidence" value="ECO:0007669"/>
    <property type="project" value="InterPro"/>
</dbReference>
<evidence type="ECO:0000256" key="4">
    <source>
        <dbReference type="ARBA" id="ARBA00023004"/>
    </source>
</evidence>
<dbReference type="RefSeq" id="XP_031872129.1">
    <property type="nucleotide sequence ID" value="XM_032012436.1"/>
</dbReference>
<organism evidence="7 8">
    <name type="scientific">Venustampulla echinocandica</name>
    <dbReference type="NCBI Taxonomy" id="2656787"/>
    <lineage>
        <taxon>Eukaryota</taxon>
        <taxon>Fungi</taxon>
        <taxon>Dikarya</taxon>
        <taxon>Ascomycota</taxon>
        <taxon>Pezizomycotina</taxon>
        <taxon>Leotiomycetes</taxon>
        <taxon>Helotiales</taxon>
        <taxon>Pleuroascaceae</taxon>
        <taxon>Venustampulla</taxon>
    </lineage>
</organism>
<name>A0A370TVB3_9HELO</name>
<proteinExistence type="inferred from homology"/>
<dbReference type="PANTHER" id="PTHR24305">
    <property type="entry name" value="CYTOCHROME P450"/>
    <property type="match status" value="1"/>
</dbReference>
<evidence type="ECO:0000256" key="6">
    <source>
        <dbReference type="RuleBase" id="RU000461"/>
    </source>
</evidence>
<dbReference type="InterPro" id="IPR050121">
    <property type="entry name" value="Cytochrome_P450_monoxygenase"/>
</dbReference>
<dbReference type="PRINTS" id="PR00463">
    <property type="entry name" value="EP450I"/>
</dbReference>
<dbReference type="Proteomes" id="UP000254866">
    <property type="component" value="Unassembled WGS sequence"/>
</dbReference>
<dbReference type="EMBL" id="NPIC01000002">
    <property type="protein sequence ID" value="RDL39473.1"/>
    <property type="molecule type" value="Genomic_DNA"/>
</dbReference>
<evidence type="ECO:0008006" key="9">
    <source>
        <dbReference type="Google" id="ProtNLM"/>
    </source>
</evidence>
<dbReference type="InterPro" id="IPR017972">
    <property type="entry name" value="Cyt_P450_CS"/>
</dbReference>
<dbReference type="GO" id="GO:0004497">
    <property type="term" value="F:monooxygenase activity"/>
    <property type="evidence" value="ECO:0007669"/>
    <property type="project" value="UniProtKB-KW"/>
</dbReference>
<keyword evidence="6" id="KW-0503">Monooxygenase</keyword>
<evidence type="ECO:0000256" key="2">
    <source>
        <dbReference type="ARBA" id="ARBA00010617"/>
    </source>
</evidence>
<dbReference type="Gene3D" id="1.10.630.10">
    <property type="entry name" value="Cytochrome P450"/>
    <property type="match status" value="1"/>
</dbReference>
<keyword evidence="4 5" id="KW-0408">Iron</keyword>
<sequence length="407" mass="45762">MAFHNSPALARQAQVILYDRLLPLISSVSSPQGSPGGIDVHEVWNSTTMDFITAYLFGLKSGSNFIQNESYRRHWLSLYQSRKNYTFFPQELPRLTRFFKRLHIHLVPTWVDDANNELEAWCKERCDATSANIANKTTGETTDIGNEPVVMKALLAGIEKEENTKGDESVLRTETLKYPELSIASEMIDQLAAGHETAGITLTYLSWHLSRNPDVQDALRSELLKLSPNMSLSQHDGAVKSIPKSKDLDALPMLHAVIMEALRLQAPIPGTQPRMTPYPSCTLGPYGNIPGGVRVGAPAHSVHRNCNVYPEPERWDHKRWMDSEYGYTEKQRRERDKWFWAFSSGGRMCIGSNFAMLEIKLIIAAIYTNFRTYIVNDDGIEQTDGYTCGPASNKLFLGFERVGGKTG</sequence>
<keyword evidence="6" id="KW-0560">Oxidoreductase</keyword>
<gene>
    <name evidence="7" type="ORF">BP5553_03813</name>
</gene>
<evidence type="ECO:0000256" key="3">
    <source>
        <dbReference type="ARBA" id="ARBA00022723"/>
    </source>
</evidence>
<evidence type="ECO:0000313" key="8">
    <source>
        <dbReference type="Proteomes" id="UP000254866"/>
    </source>
</evidence>
<accession>A0A370TVB3</accession>
<keyword evidence="3 5" id="KW-0479">Metal-binding</keyword>
<dbReference type="SUPFAM" id="SSF48264">
    <property type="entry name" value="Cytochrome P450"/>
    <property type="match status" value="1"/>
</dbReference>
<evidence type="ECO:0000256" key="1">
    <source>
        <dbReference type="ARBA" id="ARBA00001971"/>
    </source>
</evidence>
<keyword evidence="5 6" id="KW-0349">Heme</keyword>
<dbReference type="GO" id="GO:0020037">
    <property type="term" value="F:heme binding"/>
    <property type="evidence" value="ECO:0007669"/>
    <property type="project" value="InterPro"/>
</dbReference>
<dbReference type="InterPro" id="IPR002401">
    <property type="entry name" value="Cyt_P450_E_grp-I"/>
</dbReference>
<dbReference type="InterPro" id="IPR001128">
    <property type="entry name" value="Cyt_P450"/>
</dbReference>
<dbReference type="InterPro" id="IPR036396">
    <property type="entry name" value="Cyt_P450_sf"/>
</dbReference>
<dbReference type="OrthoDB" id="1470350at2759"/>
<feature type="binding site" description="axial binding residue" evidence="5">
    <location>
        <position position="349"/>
    </location>
    <ligand>
        <name>heme</name>
        <dbReference type="ChEBI" id="CHEBI:30413"/>
    </ligand>
    <ligandPart>
        <name>Fe</name>
        <dbReference type="ChEBI" id="CHEBI:18248"/>
    </ligandPart>
</feature>
<dbReference type="Pfam" id="PF00067">
    <property type="entry name" value="p450"/>
    <property type="match status" value="1"/>
</dbReference>